<dbReference type="EMBL" id="AMZH03015154">
    <property type="protein sequence ID" value="RRT46505.1"/>
    <property type="molecule type" value="Genomic_DNA"/>
</dbReference>
<comment type="caution">
    <text evidence="1">The sequence shown here is derived from an EMBL/GenBank/DDBJ whole genome shotgun (WGS) entry which is preliminary data.</text>
</comment>
<sequence length="156" mass="15780">MPRLLIIVVATLRHRSRTPRLVVMDAAANDNGESCAQIAAANSLYSAPKPLRVCHGRLPVEGASEKEELAAEGIRRRGLLVAAGASSAAVATTGDRSVASGVSSVLVLGFGAATGTTRLSLFSGACDDVTDVTGVVVYGATVAFEGVEAGDIDIAG</sequence>
<organism evidence="1 2">
    <name type="scientific">Ensete ventricosum</name>
    <name type="common">Abyssinian banana</name>
    <name type="synonym">Musa ensete</name>
    <dbReference type="NCBI Taxonomy" id="4639"/>
    <lineage>
        <taxon>Eukaryota</taxon>
        <taxon>Viridiplantae</taxon>
        <taxon>Streptophyta</taxon>
        <taxon>Embryophyta</taxon>
        <taxon>Tracheophyta</taxon>
        <taxon>Spermatophyta</taxon>
        <taxon>Magnoliopsida</taxon>
        <taxon>Liliopsida</taxon>
        <taxon>Zingiberales</taxon>
        <taxon>Musaceae</taxon>
        <taxon>Ensete</taxon>
    </lineage>
</organism>
<protein>
    <submittedName>
        <fullName evidence="1">Uncharacterized protein</fullName>
    </submittedName>
</protein>
<evidence type="ECO:0000313" key="2">
    <source>
        <dbReference type="Proteomes" id="UP000287651"/>
    </source>
</evidence>
<proteinExistence type="predicted"/>
<name>A0A426Y423_ENSVE</name>
<evidence type="ECO:0000313" key="1">
    <source>
        <dbReference type="EMBL" id="RRT46505.1"/>
    </source>
</evidence>
<reference evidence="1 2" key="1">
    <citation type="journal article" date="2014" name="Agronomy (Basel)">
        <title>A Draft Genome Sequence for Ensete ventricosum, the Drought-Tolerant Tree Against Hunger.</title>
        <authorList>
            <person name="Harrison J."/>
            <person name="Moore K.A."/>
            <person name="Paszkiewicz K."/>
            <person name="Jones T."/>
            <person name="Grant M."/>
            <person name="Ambacheew D."/>
            <person name="Muzemil S."/>
            <person name="Studholme D.J."/>
        </authorList>
    </citation>
    <scope>NUCLEOTIDE SEQUENCE [LARGE SCALE GENOMIC DNA]</scope>
</reference>
<dbReference type="Proteomes" id="UP000287651">
    <property type="component" value="Unassembled WGS sequence"/>
</dbReference>
<accession>A0A426Y423</accession>
<gene>
    <name evidence="1" type="ORF">B296_00042236</name>
</gene>
<dbReference type="AlphaFoldDB" id="A0A426Y423"/>